<dbReference type="Proteomes" id="UP000326950">
    <property type="component" value="Unassembled WGS sequence"/>
</dbReference>
<proteinExistence type="predicted"/>
<keyword evidence="1" id="KW-0732">Signal</keyword>
<protein>
    <submittedName>
        <fullName evidence="2">Uncharacterized protein</fullName>
    </submittedName>
</protein>
<evidence type="ECO:0000313" key="2">
    <source>
        <dbReference type="EMBL" id="KAE8167553.1"/>
    </source>
</evidence>
<dbReference type="AlphaFoldDB" id="A0A5N6V9P5"/>
<dbReference type="EMBL" id="ML738589">
    <property type="protein sequence ID" value="KAE8167553.1"/>
    <property type="molecule type" value="Genomic_DNA"/>
</dbReference>
<feature type="signal peptide" evidence="1">
    <location>
        <begin position="1"/>
        <end position="22"/>
    </location>
</feature>
<name>A0A5N6V9P5_ASPTM</name>
<evidence type="ECO:0000313" key="3">
    <source>
        <dbReference type="Proteomes" id="UP000326950"/>
    </source>
</evidence>
<feature type="non-terminal residue" evidence="2">
    <location>
        <position position="67"/>
    </location>
</feature>
<evidence type="ECO:0000256" key="1">
    <source>
        <dbReference type="SAM" id="SignalP"/>
    </source>
</evidence>
<accession>A0A5N6V9P5</accession>
<sequence length="67" mass="8031">MFSIQQKKFLIFFIFLPPFMIAHKMHDAGIFFPYQHPHWGRTMSPFFGQQNVFDQLLPRLRHAPPSL</sequence>
<gene>
    <name evidence="2" type="ORF">BDV40DRAFT_253133</name>
</gene>
<organism evidence="2 3">
    <name type="scientific">Aspergillus tamarii</name>
    <dbReference type="NCBI Taxonomy" id="41984"/>
    <lineage>
        <taxon>Eukaryota</taxon>
        <taxon>Fungi</taxon>
        <taxon>Dikarya</taxon>
        <taxon>Ascomycota</taxon>
        <taxon>Pezizomycotina</taxon>
        <taxon>Eurotiomycetes</taxon>
        <taxon>Eurotiomycetidae</taxon>
        <taxon>Eurotiales</taxon>
        <taxon>Aspergillaceae</taxon>
        <taxon>Aspergillus</taxon>
        <taxon>Aspergillus subgen. Circumdati</taxon>
    </lineage>
</organism>
<keyword evidence="3" id="KW-1185">Reference proteome</keyword>
<feature type="chain" id="PRO_5024796798" evidence="1">
    <location>
        <begin position="23"/>
        <end position="67"/>
    </location>
</feature>
<reference evidence="2 3" key="1">
    <citation type="submission" date="2019-04" db="EMBL/GenBank/DDBJ databases">
        <title>Friends and foes A comparative genomics study of 23 Aspergillus species from section Flavi.</title>
        <authorList>
            <consortium name="DOE Joint Genome Institute"/>
            <person name="Kjaerbolling I."/>
            <person name="Vesth T."/>
            <person name="Frisvad J.C."/>
            <person name="Nybo J.L."/>
            <person name="Theobald S."/>
            <person name="Kildgaard S."/>
            <person name="Isbrandt T."/>
            <person name="Kuo A."/>
            <person name="Sato A."/>
            <person name="Lyhne E.K."/>
            <person name="Kogle M.E."/>
            <person name="Wiebenga A."/>
            <person name="Kun R.S."/>
            <person name="Lubbers R.J."/>
            <person name="Makela M.R."/>
            <person name="Barry K."/>
            <person name="Chovatia M."/>
            <person name="Clum A."/>
            <person name="Daum C."/>
            <person name="Haridas S."/>
            <person name="He G."/>
            <person name="LaButti K."/>
            <person name="Lipzen A."/>
            <person name="Mondo S."/>
            <person name="Riley R."/>
            <person name="Salamov A."/>
            <person name="Simmons B.A."/>
            <person name="Magnuson J.K."/>
            <person name="Henrissat B."/>
            <person name="Mortensen U.H."/>
            <person name="Larsen T.O."/>
            <person name="Devries R.P."/>
            <person name="Grigoriev I.V."/>
            <person name="Machida M."/>
            <person name="Baker S.E."/>
            <person name="Andersen M.R."/>
        </authorList>
    </citation>
    <scope>NUCLEOTIDE SEQUENCE [LARGE SCALE GENOMIC DNA]</scope>
    <source>
        <strain evidence="2 3">CBS 117626</strain>
    </source>
</reference>